<evidence type="ECO:0000313" key="3">
    <source>
        <dbReference type="Proteomes" id="UP000013063"/>
    </source>
</evidence>
<dbReference type="RefSeq" id="WP_004624575.1">
    <property type="nucleotide sequence ID" value="NZ_APMP01000043.1"/>
</dbReference>
<name>R0DYV1_CAUVI</name>
<dbReference type="CDD" id="cd05154">
    <property type="entry name" value="ACAD10_11_N-like"/>
    <property type="match status" value="1"/>
</dbReference>
<dbReference type="PANTHER" id="PTHR21310:SF57">
    <property type="entry name" value="BLR2944 PROTEIN"/>
    <property type="match status" value="1"/>
</dbReference>
<dbReference type="EMBL" id="APMP01000043">
    <property type="protein sequence ID" value="ENZ78588.1"/>
    <property type="molecule type" value="Genomic_DNA"/>
</dbReference>
<dbReference type="SUPFAM" id="SSF56112">
    <property type="entry name" value="Protein kinase-like (PK-like)"/>
    <property type="match status" value="1"/>
</dbReference>
<proteinExistence type="predicted"/>
<keyword evidence="2" id="KW-0808">Transferase</keyword>
<dbReference type="InterPro" id="IPR002575">
    <property type="entry name" value="Aminoglycoside_PTrfase"/>
</dbReference>
<organism evidence="2 3">
    <name type="scientific">Caulobacter vibrioides OR37</name>
    <dbReference type="NCBI Taxonomy" id="1292034"/>
    <lineage>
        <taxon>Bacteria</taxon>
        <taxon>Pseudomonadati</taxon>
        <taxon>Pseudomonadota</taxon>
        <taxon>Alphaproteobacteria</taxon>
        <taxon>Caulobacterales</taxon>
        <taxon>Caulobacteraceae</taxon>
        <taxon>Caulobacter</taxon>
    </lineage>
</organism>
<sequence length="336" mass="37363">MSLGERLEAYLTRVWGQPTTVEDLSRIPGGASRETYRFVARIDGQTRPLILRRDPPGSLIETDRNLEYLALESFHDKLPAPRPVAMDVEGGELERPFFIMERVEGGVAASPFTVGPYGDHAREIGQRFFEILGTIAATDPTDLPLAKVAPAPAPEDCWRVALDHWSGIMDADEQHPQPIVRAAIRALRRRPPPPAQAIRVVHGDYRTGNFLHDGAGKILAVLDWEMVHLGDPLEDLGWALDPLWSHFEADKAGGMLPRDEALAIWRRTSGLEIDEAALAWWSLFNAVKGQTIWTSAAKEYRDGGFKDPVLAISGWYTARRHDQILAAALMRLEGLS</sequence>
<dbReference type="PATRIC" id="fig|1292034.3.peg.3996"/>
<dbReference type="Gene3D" id="3.30.200.20">
    <property type="entry name" value="Phosphorylase Kinase, domain 1"/>
    <property type="match status" value="1"/>
</dbReference>
<dbReference type="InterPro" id="IPR011009">
    <property type="entry name" value="Kinase-like_dom_sf"/>
</dbReference>
<gene>
    <name evidence="2" type="ORF">OR37_04029</name>
</gene>
<accession>R0DYV1</accession>
<dbReference type="AlphaFoldDB" id="R0DYV1"/>
<protein>
    <submittedName>
        <fullName evidence="2">Putative aminoglycoside phosphotransferase</fullName>
    </submittedName>
</protein>
<comment type="caution">
    <text evidence="2">The sequence shown here is derived from an EMBL/GenBank/DDBJ whole genome shotgun (WGS) entry which is preliminary data.</text>
</comment>
<dbReference type="PANTHER" id="PTHR21310">
    <property type="entry name" value="AMINOGLYCOSIDE PHOSPHOTRANSFERASE-RELATED-RELATED"/>
    <property type="match status" value="1"/>
</dbReference>
<feature type="domain" description="Aminoglycoside phosphotransferase" evidence="1">
    <location>
        <begin position="24"/>
        <end position="255"/>
    </location>
</feature>
<reference evidence="2 3" key="1">
    <citation type="journal article" date="2013" name="Genome Announc.">
        <title>Draft Genome Sequence for Caulobacter sp. Strain OR37, a Bacterium Tolerant to Heavy Metals.</title>
        <authorList>
            <person name="Utturkar S.M."/>
            <person name="Bollmann A."/>
            <person name="Brzoska R.M."/>
            <person name="Klingeman D.M."/>
            <person name="Epstein S.E."/>
            <person name="Palumbo A.V."/>
            <person name="Brown S.D."/>
        </authorList>
    </citation>
    <scope>NUCLEOTIDE SEQUENCE [LARGE SCALE GENOMIC DNA]</scope>
    <source>
        <strain evidence="2 3">OR37</strain>
    </source>
</reference>
<dbReference type="Gene3D" id="3.90.1200.10">
    <property type="match status" value="1"/>
</dbReference>
<dbReference type="GO" id="GO:0016740">
    <property type="term" value="F:transferase activity"/>
    <property type="evidence" value="ECO:0007669"/>
    <property type="project" value="UniProtKB-KW"/>
</dbReference>
<keyword evidence="3" id="KW-1185">Reference proteome</keyword>
<dbReference type="OrthoDB" id="3806873at2"/>
<dbReference type="STRING" id="1292034.OR37_04029"/>
<evidence type="ECO:0000259" key="1">
    <source>
        <dbReference type="Pfam" id="PF01636"/>
    </source>
</evidence>
<dbReference type="InterPro" id="IPR041726">
    <property type="entry name" value="ACAD10_11_N"/>
</dbReference>
<evidence type="ECO:0000313" key="2">
    <source>
        <dbReference type="EMBL" id="ENZ78588.1"/>
    </source>
</evidence>
<dbReference type="Pfam" id="PF01636">
    <property type="entry name" value="APH"/>
    <property type="match status" value="1"/>
</dbReference>
<dbReference type="InterPro" id="IPR051678">
    <property type="entry name" value="AGP_Transferase"/>
</dbReference>
<dbReference type="eggNOG" id="COG3173">
    <property type="taxonomic scope" value="Bacteria"/>
</dbReference>
<dbReference type="Proteomes" id="UP000013063">
    <property type="component" value="Unassembled WGS sequence"/>
</dbReference>